<feature type="region of interest" description="Disordered" evidence="1">
    <location>
        <begin position="676"/>
        <end position="700"/>
    </location>
</feature>
<evidence type="ECO:0000313" key="2">
    <source>
        <dbReference type="EMBL" id="KAE9000645.1"/>
    </source>
</evidence>
<dbReference type="AlphaFoldDB" id="A0A6A3K7E7"/>
<reference evidence="2 3" key="1">
    <citation type="submission" date="2018-09" db="EMBL/GenBank/DDBJ databases">
        <title>Genomic investigation of the strawberry pathogen Phytophthora fragariae indicates pathogenicity is determined by transcriptional variation in three key races.</title>
        <authorList>
            <person name="Adams T.M."/>
            <person name="Armitage A.D."/>
            <person name="Sobczyk M.K."/>
            <person name="Bates H.J."/>
            <person name="Dunwell J.M."/>
            <person name="Nellist C.F."/>
            <person name="Harrison R.J."/>
        </authorList>
    </citation>
    <scope>NUCLEOTIDE SEQUENCE [LARGE SCALE GENOMIC DNA]</scope>
    <source>
        <strain evidence="2 3">SCRP245</strain>
    </source>
</reference>
<evidence type="ECO:0000313" key="3">
    <source>
        <dbReference type="Proteomes" id="UP000460718"/>
    </source>
</evidence>
<comment type="caution">
    <text evidence="2">The sequence shown here is derived from an EMBL/GenBank/DDBJ whole genome shotgun (WGS) entry which is preliminary data.</text>
</comment>
<accession>A0A6A3K7E7</accession>
<evidence type="ECO:0000256" key="1">
    <source>
        <dbReference type="SAM" id="MobiDB-lite"/>
    </source>
</evidence>
<feature type="compositionally biased region" description="Polar residues" evidence="1">
    <location>
        <begin position="7"/>
        <end position="24"/>
    </location>
</feature>
<proteinExistence type="predicted"/>
<gene>
    <name evidence="2" type="ORF">PF011_g14093</name>
</gene>
<dbReference type="EMBL" id="QXFW01000898">
    <property type="protein sequence ID" value="KAE9000645.1"/>
    <property type="molecule type" value="Genomic_DNA"/>
</dbReference>
<protein>
    <submittedName>
        <fullName evidence="2">Uncharacterized protein</fullName>
    </submittedName>
</protein>
<sequence>MLKRNDCASNANAEDSQPSACSTAQPWLQPRSGFDAIANGMNVLALLSDARQSRSNKLRGIVSGAKVTSPGCSQCRLKLATSCRVIKATDGNRVRQLRELLSSAGEALPAELIAEYDCSSQSPALAGLLLSKRGVHADGRIDVCTNCDKSLTKHLIPKFTIKNGFAIGTLPPGLADATLPERLITQPVSLLSTDGVAENVIFEDPDANAEVGDIDVENDRVGGVSENNAGAAESDVVERRVVFVSDDCEVTTQHARVATSPSVEPQFLVRHSTQFATKDKDLYAMMFPHLFTSEEAAWGGRPRGEPELLHYSGCGNNLSSQHVFRRLLLDSRPAAWPPSLRPYTSAELEDAVQLEARHRGGVRAAKAAIYRRDLCLSTREHEGADCDEYGEYLRGLSRTRFHVEHCEDDAFQQDHVARALMTLPPSPDDARWPARCIAFAVSMLVFMLSLHWWSHAGSCFNNSSTAAPGQCHYNFPRARAARTSCSSDGVTLARRAPFEFVNGFNTEIMLAYKSNHDIQVMIGGLGALLRIFYATKYVIKMQEHIDSITAVALAAFRRRQLREARDEEAVANTDCATIPEHPLYDTHCVGNHIHEVVPVVIGIRMPLVNDESPHELVVKRALVLFKPFRAVLDLVTDPTSDAQWIDAFKQWEPTRSGFTREIMANMDDYCRAAMQDQECSGNTEPETDNEASSDSGEPTGMREDVEAALDRLTSSKADPVVGGADAFGRLFDCDEGDGNSDLELELHDENTDASALAPTLPLFPNAESSVSSDAYRDLLGTAAHSTATMDADLRSRGATLEFPLDELQLLVNDTTNDESEPQRSQQYYNERPTEVVALIIDALEDVPAWSPLPPNAPRSPPPLRPYAPVQDVSRAYTLNERLDAAFALITTSLLRRFLRQELAGLQDNDGGCNRTAANLDACLQNDQLLLFLGGPGGGALERAASSTPSMPFA</sequence>
<name>A0A6A3K7E7_9STRA</name>
<dbReference type="Proteomes" id="UP000460718">
    <property type="component" value="Unassembled WGS sequence"/>
</dbReference>
<feature type="region of interest" description="Disordered" evidence="1">
    <location>
        <begin position="1"/>
        <end position="24"/>
    </location>
</feature>
<organism evidence="2 3">
    <name type="scientific">Phytophthora fragariae</name>
    <dbReference type="NCBI Taxonomy" id="53985"/>
    <lineage>
        <taxon>Eukaryota</taxon>
        <taxon>Sar</taxon>
        <taxon>Stramenopiles</taxon>
        <taxon>Oomycota</taxon>
        <taxon>Peronosporomycetes</taxon>
        <taxon>Peronosporales</taxon>
        <taxon>Peronosporaceae</taxon>
        <taxon>Phytophthora</taxon>
    </lineage>
</organism>